<keyword evidence="6" id="KW-0067">ATP-binding</keyword>
<dbReference type="PIRSF" id="PIRSF003128">
    <property type="entry name" value="RecN"/>
    <property type="match status" value="1"/>
</dbReference>
<evidence type="ECO:0000256" key="7">
    <source>
        <dbReference type="ARBA" id="ARBA00023204"/>
    </source>
</evidence>
<dbReference type="NCBIfam" id="TIGR00634">
    <property type="entry name" value="recN"/>
    <property type="match status" value="1"/>
</dbReference>
<evidence type="ECO:0000256" key="5">
    <source>
        <dbReference type="ARBA" id="ARBA00022763"/>
    </source>
</evidence>
<dbReference type="Gene3D" id="3.40.50.300">
    <property type="entry name" value="P-loop containing nucleotide triphosphate hydrolases"/>
    <property type="match status" value="2"/>
</dbReference>
<reference evidence="12 13" key="1">
    <citation type="journal article" date="2015" name="Genome Announc.">
        <title>Expanding the biotechnology potential of lactobacilli through comparative genomics of 213 strains and associated genera.</title>
        <authorList>
            <person name="Sun Z."/>
            <person name="Harris H.M."/>
            <person name="McCann A."/>
            <person name="Guo C."/>
            <person name="Argimon S."/>
            <person name="Zhang W."/>
            <person name="Yang X."/>
            <person name="Jeffery I.B."/>
            <person name="Cooney J.C."/>
            <person name="Kagawa T.F."/>
            <person name="Liu W."/>
            <person name="Song Y."/>
            <person name="Salvetti E."/>
            <person name="Wrobel A."/>
            <person name="Rasinkangas P."/>
            <person name="Parkhill J."/>
            <person name="Rea M.C."/>
            <person name="O'Sullivan O."/>
            <person name="Ritari J."/>
            <person name="Douillard F.P."/>
            <person name="Paul Ross R."/>
            <person name="Yang R."/>
            <person name="Briner A.E."/>
            <person name="Felis G.E."/>
            <person name="de Vos W.M."/>
            <person name="Barrangou R."/>
            <person name="Klaenhammer T.R."/>
            <person name="Caufield P.W."/>
            <person name="Cui Y."/>
            <person name="Zhang H."/>
            <person name="O'Toole P.W."/>
        </authorList>
    </citation>
    <scope>NUCLEOTIDE SEQUENCE [LARGE SCALE GENOMIC DNA]</scope>
    <source>
        <strain evidence="12 13">DSM 18630</strain>
    </source>
</reference>
<sequence length="561" mass="63334">MLRELTIRDFAIIENLDINFQANMTTITGETGAGKSIVIDALGLLAGGRASQEFIRQNANKFILQGLFDLPNDSQVHELLQQLGVNTDDGNLIIQREYSRNGHGICRINGLMVTRAILRRVGKHLLDIHGQNEQQSLMHVENHLQLLDQFDSAISPIKQKYQVAFGKYQHFAKQLQRRKKNEQSWAQRLDMLRFQAKEIGAADLKKAEEKQLQQEKEKLENFQLIQRSLANSYQLLTGDPAAIIDQVGKAMESLEQISSFSATFKKISDNLASAFYLLQDTGHDLSNQLELLEWDEDRLEQVNERLELINQLEHKYGNSVAEILAYYQKITRELQQMESSESDSDQLELQVRQSLKVAQKLAEQLTKLRHQAAKKLTVAVHKQLRALYMDKAVFEVRFRSLPQLDLNGADKAEFYIQTNPGEVVGPLVKIASGGELSRIMLALKTIFSVQQNVTSIIFDEVDTGVGGRVAQAIAEKILQIAKHSQVLCITHLPQVAAVSDHQLLVNKQVTAGRTETTVHWLNEQQRIDELARMLAGSQITPLTKEHAAELLNLAIKSKKND</sequence>
<dbReference type="Proteomes" id="UP000051451">
    <property type="component" value="Unassembled WGS sequence"/>
</dbReference>
<feature type="domain" description="RecF/RecN/SMC N-terminal" evidence="11">
    <location>
        <begin position="1"/>
        <end position="507"/>
    </location>
</feature>
<evidence type="ECO:0000256" key="6">
    <source>
        <dbReference type="ARBA" id="ARBA00022840"/>
    </source>
</evidence>
<keyword evidence="10" id="KW-0175">Coiled coil</keyword>
<dbReference type="CDD" id="cd03241">
    <property type="entry name" value="ABC_RecN"/>
    <property type="match status" value="2"/>
</dbReference>
<keyword evidence="13" id="KW-1185">Reference proteome</keyword>
<dbReference type="Pfam" id="PF02463">
    <property type="entry name" value="SMC_N"/>
    <property type="match status" value="1"/>
</dbReference>
<evidence type="ECO:0000313" key="13">
    <source>
        <dbReference type="Proteomes" id="UP000051451"/>
    </source>
</evidence>
<dbReference type="PANTHER" id="PTHR11059">
    <property type="entry name" value="DNA REPAIR PROTEIN RECN"/>
    <property type="match status" value="1"/>
</dbReference>
<dbReference type="GeneID" id="98318256"/>
<dbReference type="GO" id="GO:0043590">
    <property type="term" value="C:bacterial nucleoid"/>
    <property type="evidence" value="ECO:0007669"/>
    <property type="project" value="TreeGrafter"/>
</dbReference>
<protein>
    <recommendedName>
        <fullName evidence="3 9">DNA repair protein RecN</fullName>
    </recommendedName>
    <alternativeName>
        <fullName evidence="8 9">Recombination protein N</fullName>
    </alternativeName>
</protein>
<dbReference type="STRING" id="1423750.FC89_GL000195"/>
<name>A0A0R1VPK4_9LACO</name>
<proteinExistence type="inferred from homology"/>
<keyword evidence="7 9" id="KW-0234">DNA repair</keyword>
<keyword evidence="5 9" id="KW-0227">DNA damage</keyword>
<dbReference type="GO" id="GO:0006310">
    <property type="term" value="P:DNA recombination"/>
    <property type="evidence" value="ECO:0007669"/>
    <property type="project" value="InterPro"/>
</dbReference>
<dbReference type="FunFam" id="3.40.50.300:FF:000356">
    <property type="entry name" value="DNA repair protein RecN"/>
    <property type="match status" value="1"/>
</dbReference>
<comment type="function">
    <text evidence="1 9">May be involved in recombinational repair of damaged DNA.</text>
</comment>
<evidence type="ECO:0000256" key="2">
    <source>
        <dbReference type="ARBA" id="ARBA00009441"/>
    </source>
</evidence>
<dbReference type="GO" id="GO:0009432">
    <property type="term" value="P:SOS response"/>
    <property type="evidence" value="ECO:0007669"/>
    <property type="project" value="TreeGrafter"/>
</dbReference>
<evidence type="ECO:0000256" key="4">
    <source>
        <dbReference type="ARBA" id="ARBA00022741"/>
    </source>
</evidence>
<dbReference type="RefSeq" id="WP_057870989.1">
    <property type="nucleotide sequence ID" value="NZ_AZGB01000005.1"/>
</dbReference>
<evidence type="ECO:0000256" key="8">
    <source>
        <dbReference type="ARBA" id="ARBA00033408"/>
    </source>
</evidence>
<feature type="coiled-coil region" evidence="10">
    <location>
        <begin position="289"/>
        <end position="350"/>
    </location>
</feature>
<dbReference type="OrthoDB" id="9806954at2"/>
<gene>
    <name evidence="12" type="ORF">FC89_GL000195</name>
</gene>
<dbReference type="InterPro" id="IPR003395">
    <property type="entry name" value="RecF/RecN/SMC_N"/>
</dbReference>
<organism evidence="12 13">
    <name type="scientific">Liquorilactobacillus ghanensis DSM 18630</name>
    <dbReference type="NCBI Taxonomy" id="1423750"/>
    <lineage>
        <taxon>Bacteria</taxon>
        <taxon>Bacillati</taxon>
        <taxon>Bacillota</taxon>
        <taxon>Bacilli</taxon>
        <taxon>Lactobacillales</taxon>
        <taxon>Lactobacillaceae</taxon>
        <taxon>Liquorilactobacillus</taxon>
    </lineage>
</organism>
<evidence type="ECO:0000256" key="3">
    <source>
        <dbReference type="ARBA" id="ARBA00021315"/>
    </source>
</evidence>
<keyword evidence="4" id="KW-0547">Nucleotide-binding</keyword>
<dbReference type="AlphaFoldDB" id="A0A0R1VPK4"/>
<dbReference type="PATRIC" id="fig|1423750.3.peg.197"/>
<comment type="caution">
    <text evidence="12">The sequence shown here is derived from an EMBL/GenBank/DDBJ whole genome shotgun (WGS) entry which is preliminary data.</text>
</comment>
<evidence type="ECO:0000256" key="10">
    <source>
        <dbReference type="SAM" id="Coils"/>
    </source>
</evidence>
<dbReference type="InterPro" id="IPR027417">
    <property type="entry name" value="P-loop_NTPase"/>
</dbReference>
<evidence type="ECO:0000256" key="1">
    <source>
        <dbReference type="ARBA" id="ARBA00003618"/>
    </source>
</evidence>
<accession>A0A0R1VPK4</accession>
<comment type="similarity">
    <text evidence="2 9">Belongs to the RecN family.</text>
</comment>
<dbReference type="InterPro" id="IPR004604">
    <property type="entry name" value="DNA_recomb/repair_RecN"/>
</dbReference>
<dbReference type="EMBL" id="AZGB01000005">
    <property type="protein sequence ID" value="KRM07752.1"/>
    <property type="molecule type" value="Genomic_DNA"/>
</dbReference>
<evidence type="ECO:0000259" key="11">
    <source>
        <dbReference type="Pfam" id="PF02463"/>
    </source>
</evidence>
<dbReference type="PANTHER" id="PTHR11059:SF0">
    <property type="entry name" value="DNA REPAIR PROTEIN RECN"/>
    <property type="match status" value="1"/>
</dbReference>
<dbReference type="FunFam" id="3.40.50.300:FF:000319">
    <property type="entry name" value="DNA repair protein RecN"/>
    <property type="match status" value="1"/>
</dbReference>
<dbReference type="SUPFAM" id="SSF52540">
    <property type="entry name" value="P-loop containing nucleoside triphosphate hydrolases"/>
    <property type="match status" value="2"/>
</dbReference>
<dbReference type="GO" id="GO:0005524">
    <property type="term" value="F:ATP binding"/>
    <property type="evidence" value="ECO:0007669"/>
    <property type="project" value="UniProtKB-KW"/>
</dbReference>
<evidence type="ECO:0000313" key="12">
    <source>
        <dbReference type="EMBL" id="KRM07752.1"/>
    </source>
</evidence>
<evidence type="ECO:0000256" key="9">
    <source>
        <dbReference type="PIRNR" id="PIRNR003128"/>
    </source>
</evidence>
<dbReference type="GO" id="GO:0006281">
    <property type="term" value="P:DNA repair"/>
    <property type="evidence" value="ECO:0007669"/>
    <property type="project" value="UniProtKB-KW"/>
</dbReference>